<name>A0A0E9UX55_ANGAN</name>
<reference evidence="1" key="1">
    <citation type="submission" date="2014-11" db="EMBL/GenBank/DDBJ databases">
        <authorList>
            <person name="Amaro Gonzalez C."/>
        </authorList>
    </citation>
    <scope>NUCLEOTIDE SEQUENCE</scope>
</reference>
<dbReference type="AlphaFoldDB" id="A0A0E9UX55"/>
<evidence type="ECO:0000313" key="1">
    <source>
        <dbReference type="EMBL" id="JAH70392.1"/>
    </source>
</evidence>
<protein>
    <submittedName>
        <fullName evidence="1">Uncharacterized protein</fullName>
    </submittedName>
</protein>
<reference evidence="1" key="2">
    <citation type="journal article" date="2015" name="Fish Shellfish Immunol.">
        <title>Early steps in the European eel (Anguilla anguilla)-Vibrio vulnificus interaction in the gills: Role of the RtxA13 toxin.</title>
        <authorList>
            <person name="Callol A."/>
            <person name="Pajuelo D."/>
            <person name="Ebbesson L."/>
            <person name="Teles M."/>
            <person name="MacKenzie S."/>
            <person name="Amaro C."/>
        </authorList>
    </citation>
    <scope>NUCLEOTIDE SEQUENCE</scope>
</reference>
<proteinExistence type="predicted"/>
<organism evidence="1">
    <name type="scientific">Anguilla anguilla</name>
    <name type="common">European freshwater eel</name>
    <name type="synonym">Muraena anguilla</name>
    <dbReference type="NCBI Taxonomy" id="7936"/>
    <lineage>
        <taxon>Eukaryota</taxon>
        <taxon>Metazoa</taxon>
        <taxon>Chordata</taxon>
        <taxon>Craniata</taxon>
        <taxon>Vertebrata</taxon>
        <taxon>Euteleostomi</taxon>
        <taxon>Actinopterygii</taxon>
        <taxon>Neopterygii</taxon>
        <taxon>Teleostei</taxon>
        <taxon>Anguilliformes</taxon>
        <taxon>Anguillidae</taxon>
        <taxon>Anguilla</taxon>
    </lineage>
</organism>
<dbReference type="EMBL" id="GBXM01038185">
    <property type="protein sequence ID" value="JAH70392.1"/>
    <property type="molecule type" value="Transcribed_RNA"/>
</dbReference>
<accession>A0A0E9UX55</accession>
<sequence>MHLHAFSSSCNRSARSRKHVHCHLLWGSCEMQ</sequence>